<keyword evidence="4 13" id="KW-0378">Hydrolase</keyword>
<evidence type="ECO:0000256" key="10">
    <source>
        <dbReference type="ARBA" id="ARBA00023235"/>
    </source>
</evidence>
<dbReference type="GO" id="GO:0006310">
    <property type="term" value="P:DNA recombination"/>
    <property type="evidence" value="ECO:0007669"/>
    <property type="project" value="UniProtKB-UniRule"/>
</dbReference>
<name>A0A5N3P8V8_9HYPH</name>
<dbReference type="AlphaFoldDB" id="A0A5N3P8V8"/>
<evidence type="ECO:0000256" key="12">
    <source>
        <dbReference type="ARBA" id="ARBA00048988"/>
    </source>
</evidence>
<dbReference type="SMART" id="SM00490">
    <property type="entry name" value="HELICc"/>
    <property type="match status" value="1"/>
</dbReference>
<sequence length="705" mass="76498">MSLRPSILDPLFAPANTLPGVGPKIAPLLDRLLGEPGRPARVADLLFHLPTSGIARELKGSIADAPVGEPVTLAVTVTAHRPPPPGRRGPYKVLVEDETGDVTLAFFNGHKARLEKLLPLGERRYVSGKIEMWDGMRQMVHPDRVLDERGLATLPAVEAIYGLTEGLSSRMVGRYMGAALEKVPSLPEWQDSAWLRRNASPAFNEALAALHRPDDAKALTDEMLARSAPRRRLAYDELLASQLALALVRSRMRRLPGRVNAGDGKLVEKLRELLPFGLTGAQEQAIEDIRRDLVSDKKMLRLLQGDVGSGKTVVGLLAMASAIEAGRQAALMAPTEILARQHFERIAPMARDAGLSIALLTGRDKGAERRAVLAGLSDGSIQIAVGTHALFQEGVAFHDLGVAVVDEQHRFGVHQRLALGAKGEAVDILVMTATPIPRTLALTYFGDMDVSVLDEKPAGRKPIATKLISIERLDEVVGSIGRAIQNGDQVYWVCPLVGESESLDLAAAEERHEQLQSIFGDCVGLVHGKLAGRDKDAAMERFSAGDTKILVSTTVIEVGVDVPNATIMVIEHAERFGLAQLHQLRGRIGRGSRASTCLLLYKGPLGQTAQARLEMMRETEDGFRIAEEDLRLRGEGEMLGTRQSGLPGFKLARLESDGDLLAAARDDARLVVERDPDLTSERGEALRVLLYLFERDAAIRLLRAG</sequence>
<dbReference type="Gene3D" id="2.40.50.140">
    <property type="entry name" value="Nucleic acid-binding proteins"/>
    <property type="match status" value="1"/>
</dbReference>
<keyword evidence="17" id="KW-1185">Reference proteome</keyword>
<dbReference type="InterPro" id="IPR027417">
    <property type="entry name" value="P-loop_NTPase"/>
</dbReference>
<dbReference type="InterPro" id="IPR011545">
    <property type="entry name" value="DEAD/DEAH_box_helicase_dom"/>
</dbReference>
<evidence type="ECO:0000256" key="7">
    <source>
        <dbReference type="ARBA" id="ARBA00023125"/>
    </source>
</evidence>
<evidence type="ECO:0000256" key="4">
    <source>
        <dbReference type="ARBA" id="ARBA00022801"/>
    </source>
</evidence>
<dbReference type="InterPro" id="IPR045562">
    <property type="entry name" value="RecG_dom3_C"/>
</dbReference>
<dbReference type="InterPro" id="IPR004609">
    <property type="entry name" value="ATP-dep_DNA_helicase_RecG"/>
</dbReference>
<dbReference type="NCBIfam" id="NF008168">
    <property type="entry name" value="PRK10917.2-2"/>
    <property type="match status" value="1"/>
</dbReference>
<dbReference type="SUPFAM" id="SSF50249">
    <property type="entry name" value="Nucleic acid-binding proteins"/>
    <property type="match status" value="1"/>
</dbReference>
<keyword evidence="2 13" id="KW-0547">Nucleotide-binding</keyword>
<dbReference type="Pfam" id="PF00271">
    <property type="entry name" value="Helicase_C"/>
    <property type="match status" value="1"/>
</dbReference>
<dbReference type="GO" id="GO:0043138">
    <property type="term" value="F:3'-5' DNA helicase activity"/>
    <property type="evidence" value="ECO:0007669"/>
    <property type="project" value="UniProtKB-EC"/>
</dbReference>
<evidence type="ECO:0000256" key="9">
    <source>
        <dbReference type="ARBA" id="ARBA00023204"/>
    </source>
</evidence>
<keyword evidence="10" id="KW-0413">Isomerase</keyword>
<comment type="catalytic activity">
    <reaction evidence="11 13">
        <text>Couples ATP hydrolysis with the unwinding of duplex DNA by translocating in the 3'-5' direction.</text>
        <dbReference type="EC" id="5.6.2.4"/>
    </reaction>
</comment>
<dbReference type="Pfam" id="PF00270">
    <property type="entry name" value="DEAD"/>
    <property type="match status" value="1"/>
</dbReference>
<reference evidence="16 17" key="1">
    <citation type="journal article" date="2019" name="Microorganisms">
        <title>Genome Insights into the Novel Species Microvirga brassicacearum, a Rapeseed Endophyte with Biotechnological Potential.</title>
        <authorList>
            <person name="Jimenez-Gomez A."/>
            <person name="Saati-Santamaria Z."/>
            <person name="Igual J.M."/>
            <person name="Rivas R."/>
            <person name="Mateos P.F."/>
            <person name="Garcia-Fraile P."/>
        </authorList>
    </citation>
    <scope>NUCLEOTIDE SEQUENCE [LARGE SCALE GENOMIC DNA]</scope>
    <source>
        <strain evidence="16 17">CDVBN77</strain>
    </source>
</reference>
<comment type="caution">
    <text evidence="16">The sequence shown here is derived from an EMBL/GenBank/DDBJ whole genome shotgun (WGS) entry which is preliminary data.</text>
</comment>
<evidence type="ECO:0000259" key="14">
    <source>
        <dbReference type="PROSITE" id="PS51192"/>
    </source>
</evidence>
<proteinExistence type="inferred from homology"/>
<evidence type="ECO:0000256" key="6">
    <source>
        <dbReference type="ARBA" id="ARBA00022840"/>
    </source>
</evidence>
<comment type="similarity">
    <text evidence="1 13">Belongs to the helicase family. RecG subfamily.</text>
</comment>
<dbReference type="GO" id="GO:0005524">
    <property type="term" value="F:ATP binding"/>
    <property type="evidence" value="ECO:0007669"/>
    <property type="project" value="UniProtKB-KW"/>
</dbReference>
<dbReference type="PANTHER" id="PTHR47964:SF1">
    <property type="entry name" value="ATP-DEPENDENT DNA HELICASE HOMOLOG RECG, CHLOROPLASTIC"/>
    <property type="match status" value="1"/>
</dbReference>
<dbReference type="PROSITE" id="PS51192">
    <property type="entry name" value="HELICASE_ATP_BIND_1"/>
    <property type="match status" value="1"/>
</dbReference>
<dbReference type="Pfam" id="PF19833">
    <property type="entry name" value="RecG_dom3_C"/>
    <property type="match status" value="1"/>
</dbReference>
<evidence type="ECO:0000256" key="5">
    <source>
        <dbReference type="ARBA" id="ARBA00022806"/>
    </source>
</evidence>
<dbReference type="InterPro" id="IPR014001">
    <property type="entry name" value="Helicase_ATP-bd"/>
</dbReference>
<keyword evidence="7" id="KW-0238">DNA-binding</keyword>
<dbReference type="Gene3D" id="3.40.50.300">
    <property type="entry name" value="P-loop containing nucleotide triphosphate hydrolases"/>
    <property type="match status" value="2"/>
</dbReference>
<dbReference type="EC" id="5.6.2.4" evidence="13"/>
<feature type="domain" description="Helicase C-terminal" evidence="15">
    <location>
        <begin position="472"/>
        <end position="631"/>
    </location>
</feature>
<keyword evidence="6 13" id="KW-0067">ATP-binding</keyword>
<evidence type="ECO:0000259" key="15">
    <source>
        <dbReference type="PROSITE" id="PS51194"/>
    </source>
</evidence>
<dbReference type="InterPro" id="IPR012340">
    <property type="entry name" value="NA-bd_OB-fold"/>
</dbReference>
<dbReference type="CDD" id="cd17992">
    <property type="entry name" value="DEXHc_RecG"/>
    <property type="match status" value="1"/>
</dbReference>
<keyword evidence="9 13" id="KW-0234">DNA repair</keyword>
<dbReference type="RefSeq" id="WP_150946075.1">
    <property type="nucleotide sequence ID" value="NZ_VCMV01000024.1"/>
</dbReference>
<evidence type="ECO:0000256" key="1">
    <source>
        <dbReference type="ARBA" id="ARBA00007504"/>
    </source>
</evidence>
<dbReference type="Proteomes" id="UP000325684">
    <property type="component" value="Unassembled WGS sequence"/>
</dbReference>
<dbReference type="SMART" id="SM00487">
    <property type="entry name" value="DEXDc"/>
    <property type="match status" value="1"/>
</dbReference>
<evidence type="ECO:0000256" key="2">
    <source>
        <dbReference type="ARBA" id="ARBA00022741"/>
    </source>
</evidence>
<evidence type="ECO:0000256" key="11">
    <source>
        <dbReference type="ARBA" id="ARBA00034617"/>
    </source>
</evidence>
<dbReference type="GO" id="GO:0006281">
    <property type="term" value="P:DNA repair"/>
    <property type="evidence" value="ECO:0007669"/>
    <property type="project" value="UniProtKB-UniRule"/>
</dbReference>
<keyword evidence="3 13" id="KW-0227">DNA damage</keyword>
<dbReference type="EMBL" id="VCMV01000024">
    <property type="protein sequence ID" value="KAB0266169.1"/>
    <property type="molecule type" value="Genomic_DNA"/>
</dbReference>
<gene>
    <name evidence="16" type="primary">recG</name>
    <name evidence="16" type="ORF">FEZ63_15535</name>
</gene>
<accession>A0A5N3P8V8</accession>
<keyword evidence="8 13" id="KW-0233">DNA recombination</keyword>
<dbReference type="CDD" id="cd04488">
    <property type="entry name" value="RecG_wedge_OBF"/>
    <property type="match status" value="1"/>
</dbReference>
<dbReference type="SUPFAM" id="SSF52540">
    <property type="entry name" value="P-loop containing nucleoside triphosphate hydrolases"/>
    <property type="match status" value="2"/>
</dbReference>
<evidence type="ECO:0000313" key="16">
    <source>
        <dbReference type="EMBL" id="KAB0266169.1"/>
    </source>
</evidence>
<keyword evidence="5 13" id="KW-0347">Helicase</keyword>
<feature type="domain" description="Helicase ATP-binding" evidence="14">
    <location>
        <begin position="292"/>
        <end position="453"/>
    </location>
</feature>
<evidence type="ECO:0000313" key="17">
    <source>
        <dbReference type="Proteomes" id="UP000325684"/>
    </source>
</evidence>
<dbReference type="PROSITE" id="PS51194">
    <property type="entry name" value="HELICASE_CTER"/>
    <property type="match status" value="1"/>
</dbReference>
<evidence type="ECO:0000256" key="8">
    <source>
        <dbReference type="ARBA" id="ARBA00023172"/>
    </source>
</evidence>
<dbReference type="InterPro" id="IPR001650">
    <property type="entry name" value="Helicase_C-like"/>
</dbReference>
<dbReference type="GO" id="GO:0016887">
    <property type="term" value="F:ATP hydrolysis activity"/>
    <property type="evidence" value="ECO:0007669"/>
    <property type="project" value="RHEA"/>
</dbReference>
<comment type="catalytic activity">
    <reaction evidence="12 13">
        <text>ATP + H2O = ADP + phosphate + H(+)</text>
        <dbReference type="Rhea" id="RHEA:13065"/>
        <dbReference type="ChEBI" id="CHEBI:15377"/>
        <dbReference type="ChEBI" id="CHEBI:15378"/>
        <dbReference type="ChEBI" id="CHEBI:30616"/>
        <dbReference type="ChEBI" id="CHEBI:43474"/>
        <dbReference type="ChEBI" id="CHEBI:456216"/>
        <dbReference type="EC" id="5.6.2.4"/>
    </reaction>
</comment>
<protein>
    <recommendedName>
        <fullName evidence="13">ATP-dependent DNA helicase RecG</fullName>
        <ecNumber evidence="13">5.6.2.4</ecNumber>
    </recommendedName>
</protein>
<evidence type="ECO:0000256" key="3">
    <source>
        <dbReference type="ARBA" id="ARBA00022763"/>
    </source>
</evidence>
<dbReference type="GO" id="GO:0003677">
    <property type="term" value="F:DNA binding"/>
    <property type="evidence" value="ECO:0007669"/>
    <property type="project" value="UniProtKB-KW"/>
</dbReference>
<dbReference type="PANTHER" id="PTHR47964">
    <property type="entry name" value="ATP-DEPENDENT DNA HELICASE HOMOLOG RECG, CHLOROPLASTIC"/>
    <property type="match status" value="1"/>
</dbReference>
<organism evidence="16 17">
    <name type="scientific">Microvirga brassicacearum</name>
    <dbReference type="NCBI Taxonomy" id="2580413"/>
    <lineage>
        <taxon>Bacteria</taxon>
        <taxon>Pseudomonadati</taxon>
        <taxon>Pseudomonadota</taxon>
        <taxon>Alphaproteobacteria</taxon>
        <taxon>Hyphomicrobiales</taxon>
        <taxon>Methylobacteriaceae</taxon>
        <taxon>Microvirga</taxon>
    </lineage>
</organism>
<dbReference type="OrthoDB" id="9804325at2"/>
<comment type="function">
    <text evidence="13">Plays a critical role in recombination and DNA repair. Helps process Holliday junction intermediates to mature products by catalyzing branch migration. Has replication fork regression activity, unwinds stalled or blocked replication forks to make a HJ that can be resolved. Has a DNA unwinding activity characteristic of a DNA helicase with 3'-5' polarity.</text>
</comment>
<dbReference type="NCBIfam" id="TIGR00643">
    <property type="entry name" value="recG"/>
    <property type="match status" value="1"/>
</dbReference>
<dbReference type="NCBIfam" id="NF008164">
    <property type="entry name" value="PRK10917.1-2"/>
    <property type="match status" value="1"/>
</dbReference>
<dbReference type="InterPro" id="IPR047112">
    <property type="entry name" value="RecG/Mfd"/>
</dbReference>
<evidence type="ECO:0000256" key="13">
    <source>
        <dbReference type="RuleBase" id="RU363016"/>
    </source>
</evidence>